<keyword evidence="7 10" id="KW-0443">Lipid metabolism</keyword>
<evidence type="ECO:0000256" key="7">
    <source>
        <dbReference type="ARBA" id="ARBA00023098"/>
    </source>
</evidence>
<dbReference type="GO" id="GO:0005789">
    <property type="term" value="C:endoplasmic reticulum membrane"/>
    <property type="evidence" value="ECO:0007669"/>
    <property type="project" value="TreeGrafter"/>
</dbReference>
<evidence type="ECO:0000256" key="5">
    <source>
        <dbReference type="ARBA" id="ARBA00022832"/>
    </source>
</evidence>
<evidence type="ECO:0000313" key="11">
    <source>
        <dbReference type="EMBL" id="KAJ3666122.1"/>
    </source>
</evidence>
<evidence type="ECO:0000256" key="9">
    <source>
        <dbReference type="ARBA" id="ARBA00023160"/>
    </source>
</evidence>
<dbReference type="Proteomes" id="UP001168821">
    <property type="component" value="Unassembled WGS sequence"/>
</dbReference>
<name>A0AA38IYP9_9CUCU</name>
<evidence type="ECO:0000256" key="4">
    <source>
        <dbReference type="ARBA" id="ARBA00022692"/>
    </source>
</evidence>
<evidence type="ECO:0000256" key="1">
    <source>
        <dbReference type="ARBA" id="ARBA00004141"/>
    </source>
</evidence>
<organism evidence="11 12">
    <name type="scientific">Zophobas morio</name>
    <dbReference type="NCBI Taxonomy" id="2755281"/>
    <lineage>
        <taxon>Eukaryota</taxon>
        <taxon>Metazoa</taxon>
        <taxon>Ecdysozoa</taxon>
        <taxon>Arthropoda</taxon>
        <taxon>Hexapoda</taxon>
        <taxon>Insecta</taxon>
        <taxon>Pterygota</taxon>
        <taxon>Neoptera</taxon>
        <taxon>Endopterygota</taxon>
        <taxon>Coleoptera</taxon>
        <taxon>Polyphaga</taxon>
        <taxon>Cucujiformia</taxon>
        <taxon>Tenebrionidae</taxon>
        <taxon>Zophobas</taxon>
    </lineage>
</organism>
<evidence type="ECO:0000256" key="2">
    <source>
        <dbReference type="ARBA" id="ARBA00022516"/>
    </source>
</evidence>
<dbReference type="GO" id="GO:0034626">
    <property type="term" value="P:fatty acid elongation, polyunsaturated fatty acid"/>
    <property type="evidence" value="ECO:0007669"/>
    <property type="project" value="TreeGrafter"/>
</dbReference>
<evidence type="ECO:0000256" key="6">
    <source>
        <dbReference type="ARBA" id="ARBA00022989"/>
    </source>
</evidence>
<dbReference type="GO" id="GO:0019367">
    <property type="term" value="P:fatty acid elongation, saturated fatty acid"/>
    <property type="evidence" value="ECO:0007669"/>
    <property type="project" value="TreeGrafter"/>
</dbReference>
<keyword evidence="6 10" id="KW-1133">Transmembrane helix</keyword>
<protein>
    <recommendedName>
        <fullName evidence="10">Elongation of very long chain fatty acids protein</fullName>
        <ecNumber evidence="10">2.3.1.199</ecNumber>
    </recommendedName>
    <alternativeName>
        <fullName evidence="10">Very-long-chain 3-oxoacyl-CoA synthase</fullName>
    </alternativeName>
</protein>
<comment type="subcellular location">
    <subcellularLocation>
        <location evidence="1">Membrane</location>
        <topology evidence="1">Multi-pass membrane protein</topology>
    </subcellularLocation>
</comment>
<evidence type="ECO:0000256" key="3">
    <source>
        <dbReference type="ARBA" id="ARBA00022679"/>
    </source>
</evidence>
<dbReference type="EMBL" id="JALNTZ010000001">
    <property type="protein sequence ID" value="KAJ3666122.1"/>
    <property type="molecule type" value="Genomic_DNA"/>
</dbReference>
<dbReference type="GO" id="GO:0030148">
    <property type="term" value="P:sphingolipid biosynthetic process"/>
    <property type="evidence" value="ECO:0007669"/>
    <property type="project" value="TreeGrafter"/>
</dbReference>
<comment type="catalytic activity">
    <reaction evidence="10">
        <text>a very-long-chain acyl-CoA + malonyl-CoA + H(+) = a very-long-chain 3-oxoacyl-CoA + CO2 + CoA</text>
        <dbReference type="Rhea" id="RHEA:32727"/>
        <dbReference type="ChEBI" id="CHEBI:15378"/>
        <dbReference type="ChEBI" id="CHEBI:16526"/>
        <dbReference type="ChEBI" id="CHEBI:57287"/>
        <dbReference type="ChEBI" id="CHEBI:57384"/>
        <dbReference type="ChEBI" id="CHEBI:90725"/>
        <dbReference type="ChEBI" id="CHEBI:90736"/>
        <dbReference type="EC" id="2.3.1.199"/>
    </reaction>
</comment>
<dbReference type="PANTHER" id="PTHR11157">
    <property type="entry name" value="FATTY ACID ACYL TRANSFERASE-RELATED"/>
    <property type="match status" value="1"/>
</dbReference>
<evidence type="ECO:0000256" key="10">
    <source>
        <dbReference type="RuleBase" id="RU361115"/>
    </source>
</evidence>
<feature type="transmembrane region" description="Helical" evidence="10">
    <location>
        <begin position="231"/>
        <end position="248"/>
    </location>
</feature>
<accession>A0AA38IYP9</accession>
<dbReference type="GO" id="GO:0034625">
    <property type="term" value="P:fatty acid elongation, monounsaturated fatty acid"/>
    <property type="evidence" value="ECO:0007669"/>
    <property type="project" value="TreeGrafter"/>
</dbReference>
<feature type="transmembrane region" description="Helical" evidence="10">
    <location>
        <begin position="140"/>
        <end position="158"/>
    </location>
</feature>
<keyword evidence="4 10" id="KW-0812">Transmembrane</keyword>
<reference evidence="11" key="1">
    <citation type="journal article" date="2023" name="G3 (Bethesda)">
        <title>Whole genome assemblies of Zophobas morio and Tenebrio molitor.</title>
        <authorList>
            <person name="Kaur S."/>
            <person name="Stinson S.A."/>
            <person name="diCenzo G.C."/>
        </authorList>
    </citation>
    <scope>NUCLEOTIDE SEQUENCE</scope>
    <source>
        <strain evidence="11">QUZm001</strain>
    </source>
</reference>
<keyword evidence="8 10" id="KW-0472">Membrane</keyword>
<sequence length="258" mass="30571">MASFLVEKYFYVLDELGDPRLKDWITVSSPGPTLTIIAIYILLTYVCLPAYMKHRAPYNLKTFLYFYNIFQIVYCLGILYVGLTSNLTIFCQPVDYSTNSVALQALHCTYYTFVLKAIELIETPIFVLRKKYQQVSKLHVYHHISTFVIGWVGVRFVAGGMVLFPIMINTFLHVLMYTYYLLSSLGKEWQMKLEKWKPRLTMLQMVQFMVMIVHSMQSLHPECHIPKPMLLIYLPNVFVVFYMFWEFYQKNYIDRKKD</sequence>
<feature type="transmembrane region" description="Helical" evidence="10">
    <location>
        <begin position="110"/>
        <end position="128"/>
    </location>
</feature>
<evidence type="ECO:0000256" key="8">
    <source>
        <dbReference type="ARBA" id="ARBA00023136"/>
    </source>
</evidence>
<gene>
    <name evidence="11" type="ORF">Zmor_001577</name>
</gene>
<keyword evidence="12" id="KW-1185">Reference proteome</keyword>
<evidence type="ECO:0000313" key="12">
    <source>
        <dbReference type="Proteomes" id="UP001168821"/>
    </source>
</evidence>
<dbReference type="GO" id="GO:0009922">
    <property type="term" value="F:fatty acid elongase activity"/>
    <property type="evidence" value="ECO:0007669"/>
    <property type="project" value="UniProtKB-EC"/>
</dbReference>
<keyword evidence="5 10" id="KW-0276">Fatty acid metabolism</keyword>
<keyword evidence="9 10" id="KW-0275">Fatty acid biosynthesis</keyword>
<keyword evidence="2 10" id="KW-0444">Lipid biosynthesis</keyword>
<dbReference type="Pfam" id="PF01151">
    <property type="entry name" value="ELO"/>
    <property type="match status" value="1"/>
</dbReference>
<feature type="transmembrane region" description="Helical" evidence="10">
    <location>
        <begin position="33"/>
        <end position="52"/>
    </location>
</feature>
<dbReference type="AlphaFoldDB" id="A0AA38IYP9"/>
<dbReference type="PANTHER" id="PTHR11157:SF113">
    <property type="entry name" value="ELONGATION OF VERY LONG CHAIN FATTY ACIDS PROTEIN"/>
    <property type="match status" value="1"/>
</dbReference>
<comment type="caution">
    <text evidence="11">The sequence shown here is derived from an EMBL/GenBank/DDBJ whole genome shotgun (WGS) entry which is preliminary data.</text>
</comment>
<dbReference type="GO" id="GO:0042761">
    <property type="term" value="P:very long-chain fatty acid biosynthetic process"/>
    <property type="evidence" value="ECO:0007669"/>
    <property type="project" value="TreeGrafter"/>
</dbReference>
<comment type="similarity">
    <text evidence="10">Belongs to the ELO family.</text>
</comment>
<dbReference type="EC" id="2.3.1.199" evidence="10"/>
<proteinExistence type="inferred from homology"/>
<keyword evidence="3 10" id="KW-0808">Transferase</keyword>
<dbReference type="InterPro" id="IPR002076">
    <property type="entry name" value="ELO_fam"/>
</dbReference>
<feature type="transmembrane region" description="Helical" evidence="10">
    <location>
        <begin position="64"/>
        <end position="90"/>
    </location>
</feature>